<organism evidence="4 5">
    <name type="scientific">Candidatus Komeilibacteria bacterium RIFOXYC1_FULL_37_11</name>
    <dbReference type="NCBI Taxonomy" id="1798555"/>
    <lineage>
        <taxon>Bacteria</taxon>
        <taxon>Candidatus Komeiliibacteriota</taxon>
    </lineage>
</organism>
<proteinExistence type="predicted"/>
<feature type="domain" description="Bacterial Ig-like" evidence="3">
    <location>
        <begin position="1049"/>
        <end position="1122"/>
    </location>
</feature>
<name>A0A1G2BYA7_9BACT</name>
<feature type="region of interest" description="Disordered" evidence="1">
    <location>
        <begin position="741"/>
        <end position="762"/>
    </location>
</feature>
<dbReference type="Proteomes" id="UP000177626">
    <property type="component" value="Unassembled WGS sequence"/>
</dbReference>
<keyword evidence="2" id="KW-0812">Transmembrane</keyword>
<keyword evidence="2" id="KW-1133">Transmembrane helix</keyword>
<evidence type="ECO:0000256" key="2">
    <source>
        <dbReference type="SAM" id="Phobius"/>
    </source>
</evidence>
<dbReference type="Gene3D" id="2.60.40.10">
    <property type="entry name" value="Immunoglobulins"/>
    <property type="match status" value="1"/>
</dbReference>
<evidence type="ECO:0000259" key="3">
    <source>
        <dbReference type="Pfam" id="PF19077"/>
    </source>
</evidence>
<dbReference type="Pfam" id="PF19077">
    <property type="entry name" value="Big_13"/>
    <property type="match status" value="1"/>
</dbReference>
<accession>A0A1G2BYA7</accession>
<dbReference type="InterPro" id="IPR013783">
    <property type="entry name" value="Ig-like_fold"/>
</dbReference>
<feature type="transmembrane region" description="Helical" evidence="2">
    <location>
        <begin position="9"/>
        <end position="29"/>
    </location>
</feature>
<evidence type="ECO:0000313" key="5">
    <source>
        <dbReference type="Proteomes" id="UP000177626"/>
    </source>
</evidence>
<keyword evidence="2" id="KW-0472">Membrane</keyword>
<sequence length="1178" mass="128639">MILDRIQRYLSIVFFTALVFTQALIFVAVKAADNNNLLQAVFVEPVTDSLEIGQSIYFQAMLSSKDGGSFDFVAFNLTNLSTGLDENYQASLQSDGSWRAQSAWNTDNNYQPGQYYLSVTAYQYQDGQLENIYSSDYVLINLNGQIQAAATGDQAYFMSPEANIVINPLNEAEQHLNIKFAVNSTISQTIKGIIFDIYKEGADGVVVLRSQAQMVGSENDYSIWQNSGTIDMNDSDTFSDGNYLIYANISYDSSINALPINENILFTIQRVNLVTEPVSPSSINIISPEQTTITANQLPILVRPNNFLLTGQSIIAKISNSTFSEKVYTLTATADNLANYEYTIDLGTPSSDGANINTNSIFPDGQYNLSFELVYAGTTQNVVLGQISITLDRNLADIIPSYELSINKPLAGSVVKGDSLALEFDTSFTANSLTFSLVPTNRPDLGIEGSIPPVAGSNLWRSNISAQQYSLINDTYALLATADDGQGHTASVGPIVFTWEILDQTIPVDPDLKAYNTTNNQISLGDILFGSANVADVEFKLADATSDNGNNYILNNTAIACNSTIFGLANTQAAQAAGHNYCFYAVLSNEVASGNYYFYLEHDEDSSERLLLSYFNPNSQTPVTDATAVFLSPSGSATVSGQFYIVVGSNIDLVSGLEIELKGSDNTPLAYPSAKQSAWSNTLLGNLGIRQSNYTNAPFVYISNVVDSTTWPNETYNLSVIGYPNSQISILINNPIIIEPGDGNDGAESGEQEAGNENSNPQPVVVVIPSTSSVGINNLGINFYATCQDQGINNEDKCRRFMATISSLDKTCLDQSIYEAQACEDYLYRVLTDFECQDNNIIDGEACKNYLLEKYSSQVNCKLGDINLCNNVLRNRYLSRLVVGQKFSDNINQAIASLLGKNITLQELSDNLQNKGISNGDVLPLIANQSIKVLLAKAQKETVLEEEDKLTILNQAVIILDADGDNLPDDLEAYYGTDLNNSDTDGDGYSDGTEIINGYNPAGEGPLTIERTDIDRLLLAGDISIEQPKTKSEKIDNRLEVIIIEETDKKIKLFGKAEANTWVNLYLYSELPLVMATKTDASGNWSYDIKQSLTDGHHQVFVTVNDDTGKIVKQSRPLSFLIKEAQAVSADNYFDEATTSAAVNNFFIYYILGGAFLVFLALGIIIFINKGKNKNLGV</sequence>
<dbReference type="AlphaFoldDB" id="A0A1G2BYA7"/>
<dbReference type="InterPro" id="IPR044016">
    <property type="entry name" value="Big_13"/>
</dbReference>
<evidence type="ECO:0000313" key="4">
    <source>
        <dbReference type="EMBL" id="OGY94102.1"/>
    </source>
</evidence>
<comment type="caution">
    <text evidence="4">The sequence shown here is derived from an EMBL/GenBank/DDBJ whole genome shotgun (WGS) entry which is preliminary data.</text>
</comment>
<feature type="transmembrane region" description="Helical" evidence="2">
    <location>
        <begin position="1147"/>
        <end position="1168"/>
    </location>
</feature>
<protein>
    <recommendedName>
        <fullName evidence="3">Bacterial Ig-like domain-containing protein</fullName>
    </recommendedName>
</protein>
<dbReference type="EMBL" id="MHKQ01000012">
    <property type="protein sequence ID" value="OGY94102.1"/>
    <property type="molecule type" value="Genomic_DNA"/>
</dbReference>
<reference evidence="4 5" key="1">
    <citation type="journal article" date="2016" name="Nat. Commun.">
        <title>Thousands of microbial genomes shed light on interconnected biogeochemical processes in an aquifer system.</title>
        <authorList>
            <person name="Anantharaman K."/>
            <person name="Brown C.T."/>
            <person name="Hug L.A."/>
            <person name="Sharon I."/>
            <person name="Castelle C.J."/>
            <person name="Probst A.J."/>
            <person name="Thomas B.C."/>
            <person name="Singh A."/>
            <person name="Wilkins M.J."/>
            <person name="Karaoz U."/>
            <person name="Brodie E.L."/>
            <person name="Williams K.H."/>
            <person name="Hubbard S.S."/>
            <person name="Banfield J.F."/>
        </authorList>
    </citation>
    <scope>NUCLEOTIDE SEQUENCE [LARGE SCALE GENOMIC DNA]</scope>
</reference>
<gene>
    <name evidence="4" type="ORF">A2406_01415</name>
</gene>
<evidence type="ECO:0000256" key="1">
    <source>
        <dbReference type="SAM" id="MobiDB-lite"/>
    </source>
</evidence>